<dbReference type="PANTHER" id="PTHR13598">
    <property type="entry name" value="AT07567P-RELATED"/>
    <property type="match status" value="1"/>
</dbReference>
<dbReference type="Proteomes" id="UP000292052">
    <property type="component" value="Unassembled WGS sequence"/>
</dbReference>
<evidence type="ECO:0000256" key="2">
    <source>
        <dbReference type="ARBA" id="ARBA00005748"/>
    </source>
</evidence>
<keyword evidence="5 8" id="KW-1133">Transmembrane helix</keyword>
<name>A0A482VJZ8_ASBVE</name>
<accession>A0A482VJZ8</accession>
<keyword evidence="3 8" id="KW-0812">Transmembrane</keyword>
<feature type="transmembrane region" description="Helical" evidence="8">
    <location>
        <begin position="193"/>
        <end position="214"/>
    </location>
</feature>
<evidence type="ECO:0000256" key="7">
    <source>
        <dbReference type="ARBA" id="ARBA00023242"/>
    </source>
</evidence>
<dbReference type="PANTHER" id="PTHR13598:SF1">
    <property type="entry name" value="AT07567P-RELATED"/>
    <property type="match status" value="1"/>
</dbReference>
<evidence type="ECO:0000313" key="10">
    <source>
        <dbReference type="Proteomes" id="UP000292052"/>
    </source>
</evidence>
<dbReference type="InterPro" id="IPR019358">
    <property type="entry name" value="NEMP_fam"/>
</dbReference>
<evidence type="ECO:0000256" key="3">
    <source>
        <dbReference type="ARBA" id="ARBA00022692"/>
    </source>
</evidence>
<dbReference type="Pfam" id="PF10225">
    <property type="entry name" value="NEMP"/>
    <property type="match status" value="1"/>
</dbReference>
<feature type="transmembrane region" description="Helical" evidence="8">
    <location>
        <begin position="161"/>
        <end position="181"/>
    </location>
</feature>
<sequence length="348" mass="40472">GEQFTYTPLPRAPKFHIFCYAGKPKYLIHIWQSVVLDHPTDDYTQYDGPSPEAVENEYIEHRYTWNFNVFSTKQKQIQLDPFNQSCIGIESGNKYTIFLNVIRIDYWKVLLLLIGISLFLSANKLSRNTLFYYLCGITLGICTSFLILIYFVSKLFPKKPVMYGVAACGWTVGIYILQLLWDNIRVILLNYKTYVLWYALITGVISFIICYRWGPVENERSRNLIRWTLQGLGLGAMFWSTHFQEAAMGQIVALKKKFPPKVKTLSNDEYYEQGVRETSRALDELRQFCSSPECKQWQLALKLKDVKRFASFIEGNSHLSDQEVLEYETSIQTTDITDDESEFTEEEG</sequence>
<comment type="similarity">
    <text evidence="2">Belongs to the NEMP family.</text>
</comment>
<evidence type="ECO:0000313" key="9">
    <source>
        <dbReference type="EMBL" id="RZC32809.1"/>
    </source>
</evidence>
<feature type="transmembrane region" description="Helical" evidence="8">
    <location>
        <begin position="131"/>
        <end position="152"/>
    </location>
</feature>
<reference evidence="9 10" key="1">
    <citation type="submission" date="2017-03" db="EMBL/GenBank/DDBJ databases">
        <title>Genome of the blue death feigning beetle - Asbolus verrucosus.</title>
        <authorList>
            <person name="Rider S.D."/>
        </authorList>
    </citation>
    <scope>NUCLEOTIDE SEQUENCE [LARGE SCALE GENOMIC DNA]</scope>
    <source>
        <strain evidence="9">Butters</strain>
        <tissue evidence="9">Head and leg muscle</tissue>
    </source>
</reference>
<evidence type="ECO:0000256" key="8">
    <source>
        <dbReference type="SAM" id="Phobius"/>
    </source>
</evidence>
<evidence type="ECO:0000256" key="6">
    <source>
        <dbReference type="ARBA" id="ARBA00023136"/>
    </source>
</evidence>
<evidence type="ECO:0000256" key="4">
    <source>
        <dbReference type="ARBA" id="ARBA00022729"/>
    </source>
</evidence>
<dbReference type="EMBL" id="QDEB01094400">
    <property type="protein sequence ID" value="RZC32809.1"/>
    <property type="molecule type" value="Genomic_DNA"/>
</dbReference>
<evidence type="ECO:0000256" key="5">
    <source>
        <dbReference type="ARBA" id="ARBA00022989"/>
    </source>
</evidence>
<feature type="transmembrane region" description="Helical" evidence="8">
    <location>
        <begin position="106"/>
        <end position="125"/>
    </location>
</feature>
<evidence type="ECO:0000256" key="1">
    <source>
        <dbReference type="ARBA" id="ARBA00004575"/>
    </source>
</evidence>
<dbReference type="STRING" id="1661398.A0A482VJZ8"/>
<dbReference type="AlphaFoldDB" id="A0A482VJZ8"/>
<keyword evidence="4" id="KW-0732">Signal</keyword>
<keyword evidence="6 8" id="KW-0472">Membrane</keyword>
<keyword evidence="10" id="KW-1185">Reference proteome</keyword>
<dbReference type="GO" id="GO:0005637">
    <property type="term" value="C:nuclear inner membrane"/>
    <property type="evidence" value="ECO:0007669"/>
    <property type="project" value="UniProtKB-SubCell"/>
</dbReference>
<gene>
    <name evidence="9" type="ORF">BDFB_006464</name>
</gene>
<feature type="non-terminal residue" evidence="9">
    <location>
        <position position="1"/>
    </location>
</feature>
<dbReference type="OrthoDB" id="509138at2759"/>
<comment type="caution">
    <text evidence="9">The sequence shown here is derived from an EMBL/GenBank/DDBJ whole genome shotgun (WGS) entry which is preliminary data.</text>
</comment>
<proteinExistence type="inferred from homology"/>
<comment type="subcellular location">
    <subcellularLocation>
        <location evidence="1">Nucleus inner membrane</location>
        <topology evidence="1">Multi-pass membrane protein</topology>
        <orientation evidence="1">Nucleoplasmic side</orientation>
    </subcellularLocation>
</comment>
<keyword evidence="7" id="KW-0539">Nucleus</keyword>
<protein>
    <submittedName>
        <fullName evidence="9">Transmembrane protein 194A</fullName>
    </submittedName>
</protein>
<organism evidence="9 10">
    <name type="scientific">Asbolus verrucosus</name>
    <name type="common">Desert ironclad beetle</name>
    <dbReference type="NCBI Taxonomy" id="1661398"/>
    <lineage>
        <taxon>Eukaryota</taxon>
        <taxon>Metazoa</taxon>
        <taxon>Ecdysozoa</taxon>
        <taxon>Arthropoda</taxon>
        <taxon>Hexapoda</taxon>
        <taxon>Insecta</taxon>
        <taxon>Pterygota</taxon>
        <taxon>Neoptera</taxon>
        <taxon>Endopterygota</taxon>
        <taxon>Coleoptera</taxon>
        <taxon>Polyphaga</taxon>
        <taxon>Cucujiformia</taxon>
        <taxon>Tenebrionidae</taxon>
        <taxon>Pimeliinae</taxon>
        <taxon>Asbolus</taxon>
    </lineage>
</organism>